<keyword evidence="4" id="KW-0378">Hydrolase</keyword>
<feature type="domain" description="PDZ" evidence="3">
    <location>
        <begin position="56"/>
        <end position="128"/>
    </location>
</feature>
<reference evidence="5" key="1">
    <citation type="submission" date="2017-09" db="EMBL/GenBank/DDBJ databases">
        <title>Metaegenomics of thermophilic ammonia-oxidizing enrichment culture.</title>
        <authorList>
            <person name="Kato S."/>
            <person name="Suzuki K."/>
        </authorList>
    </citation>
    <scope>NUCLEOTIDE SEQUENCE [LARGE SCALE GENOMIC DNA]</scope>
</reference>
<dbReference type="GO" id="GO:0016020">
    <property type="term" value="C:membrane"/>
    <property type="evidence" value="ECO:0007669"/>
    <property type="project" value="InterPro"/>
</dbReference>
<dbReference type="AlphaFoldDB" id="A0A2H5Y4E1"/>
<protein>
    <submittedName>
        <fullName evidence="4">Serine protease HhoA</fullName>
    </submittedName>
</protein>
<dbReference type="InterPro" id="IPR036034">
    <property type="entry name" value="PDZ_sf"/>
</dbReference>
<dbReference type="Proteomes" id="UP000236642">
    <property type="component" value="Unassembled WGS sequence"/>
</dbReference>
<evidence type="ECO:0000256" key="1">
    <source>
        <dbReference type="ARBA" id="ARBA00001947"/>
    </source>
</evidence>
<evidence type="ECO:0000313" key="4">
    <source>
        <dbReference type="EMBL" id="GBD08272.1"/>
    </source>
</evidence>
<accession>A0A2H5Y4E1</accession>
<dbReference type="SUPFAM" id="SSF50156">
    <property type="entry name" value="PDZ domain-like"/>
    <property type="match status" value="1"/>
</dbReference>
<keyword evidence="2" id="KW-0812">Transmembrane</keyword>
<dbReference type="InterPro" id="IPR004387">
    <property type="entry name" value="Pept_M50_Zn"/>
</dbReference>
<keyword evidence="2" id="KW-0472">Membrane</keyword>
<dbReference type="Gene3D" id="2.30.42.10">
    <property type="match status" value="1"/>
</dbReference>
<name>A0A2H5Y4E1_9CHLR</name>
<keyword evidence="2" id="KW-1133">Transmembrane helix</keyword>
<sequence>MSDAPSGFRNRTWMWIAALILVGLACGCVGLAVGGLVGYLIGRSPGAQAPAGPTAGAPWLGVVVTHEADGARVLQVVPGSPAEEAGLRSGDRITAVNGEPVNDRHPLPDVLRRHRLGETVRLTVVRDGEERTVSVTLGRAP</sequence>
<dbReference type="SMART" id="SM00228">
    <property type="entry name" value="PDZ"/>
    <property type="match status" value="1"/>
</dbReference>
<evidence type="ECO:0000313" key="5">
    <source>
        <dbReference type="Proteomes" id="UP000236642"/>
    </source>
</evidence>
<dbReference type="PROSITE" id="PS50106">
    <property type="entry name" value="PDZ"/>
    <property type="match status" value="1"/>
</dbReference>
<dbReference type="InterPro" id="IPR001478">
    <property type="entry name" value="PDZ"/>
</dbReference>
<dbReference type="GO" id="GO:0004222">
    <property type="term" value="F:metalloendopeptidase activity"/>
    <property type="evidence" value="ECO:0007669"/>
    <property type="project" value="InterPro"/>
</dbReference>
<dbReference type="EMBL" id="BEHY01000006">
    <property type="protein sequence ID" value="GBD08272.1"/>
    <property type="molecule type" value="Genomic_DNA"/>
</dbReference>
<organism evidence="4 5">
    <name type="scientific">Candidatus Thermoflexus japonica</name>
    <dbReference type="NCBI Taxonomy" id="2035417"/>
    <lineage>
        <taxon>Bacteria</taxon>
        <taxon>Bacillati</taxon>
        <taxon>Chloroflexota</taxon>
        <taxon>Thermoflexia</taxon>
        <taxon>Thermoflexales</taxon>
        <taxon>Thermoflexaceae</taxon>
        <taxon>Thermoflexus</taxon>
    </lineage>
</organism>
<evidence type="ECO:0000259" key="3">
    <source>
        <dbReference type="PROSITE" id="PS50106"/>
    </source>
</evidence>
<keyword evidence="4" id="KW-0645">Protease</keyword>
<gene>
    <name evidence="4" type="primary">hhoA_1</name>
    <name evidence="4" type="ORF">HRbin22_00505</name>
</gene>
<dbReference type="Pfam" id="PF13180">
    <property type="entry name" value="PDZ_2"/>
    <property type="match status" value="1"/>
</dbReference>
<comment type="cofactor">
    <cofactor evidence="1">
        <name>Zn(2+)</name>
        <dbReference type="ChEBI" id="CHEBI:29105"/>
    </cofactor>
</comment>
<dbReference type="PANTHER" id="PTHR42837:SF2">
    <property type="entry name" value="MEMBRANE METALLOPROTEASE ARASP2, CHLOROPLASTIC-RELATED"/>
    <property type="match status" value="1"/>
</dbReference>
<dbReference type="GO" id="GO:0006508">
    <property type="term" value="P:proteolysis"/>
    <property type="evidence" value="ECO:0007669"/>
    <property type="project" value="UniProtKB-KW"/>
</dbReference>
<evidence type="ECO:0000256" key="2">
    <source>
        <dbReference type="SAM" id="Phobius"/>
    </source>
</evidence>
<feature type="transmembrane region" description="Helical" evidence="2">
    <location>
        <begin position="12"/>
        <end position="41"/>
    </location>
</feature>
<comment type="caution">
    <text evidence="4">The sequence shown here is derived from an EMBL/GenBank/DDBJ whole genome shotgun (WGS) entry which is preliminary data.</text>
</comment>
<dbReference type="PANTHER" id="PTHR42837">
    <property type="entry name" value="REGULATOR OF SIGMA-E PROTEASE RSEP"/>
    <property type="match status" value="1"/>
</dbReference>
<proteinExistence type="predicted"/>